<dbReference type="EMBL" id="MH725798">
    <property type="protein sequence ID" value="AYE93354.1"/>
    <property type="molecule type" value="Genomic_DNA"/>
</dbReference>
<evidence type="ECO:0000256" key="2">
    <source>
        <dbReference type="ARBA" id="ARBA00010761"/>
    </source>
</evidence>
<dbReference type="GO" id="GO:0005739">
    <property type="term" value="C:mitochondrion"/>
    <property type="evidence" value="ECO:0007669"/>
    <property type="project" value="UniProtKB-SubCell"/>
</dbReference>
<dbReference type="GO" id="GO:0006412">
    <property type="term" value="P:translation"/>
    <property type="evidence" value="ECO:0007669"/>
    <property type="project" value="InterPro"/>
</dbReference>
<comment type="similarity">
    <text evidence="2">Belongs to the universal ribosomal protein uS3 family.</text>
</comment>
<evidence type="ECO:0000256" key="3">
    <source>
        <dbReference type="ARBA" id="ARBA00022980"/>
    </source>
</evidence>
<organism evidence="7">
    <name type="scientific">Termitomyces sp</name>
    <dbReference type="NCBI Taxonomy" id="1916073"/>
    <lineage>
        <taxon>Eukaryota</taxon>
        <taxon>Fungi</taxon>
        <taxon>Dikarya</taxon>
        <taxon>Basidiomycota</taxon>
        <taxon>Agaricomycotina</taxon>
        <taxon>Agaricomycetes</taxon>
        <taxon>Agaricomycetidae</taxon>
        <taxon>Agaricales</taxon>
        <taxon>Tricholomatineae</taxon>
        <taxon>Lyophyllaceae</taxon>
        <taxon>Termitomyces</taxon>
    </lineage>
</organism>
<keyword evidence="5" id="KW-0687">Ribonucleoprotein</keyword>
<protein>
    <recommendedName>
        <fullName evidence="6">Small ribosomal subunit protein uS3m</fullName>
    </recommendedName>
</protein>
<proteinExistence type="inferred from homology"/>
<sequence length="903" mass="105326">MQILKKTNKSSEMINLKKMLPINEKFKFNPENNLTFNLNRPFAPILTAELSPVFSSPLVNKQQKMKVGNENEAKREKNTKNTFKITENLQKKFSDLNVRHKVYNDKLVQFLSNNKIEFSESLIFTPDSEPGNKIKDYAVTYDSKIVAIDPMTTVRNEKIQRETNYEDSLTQARNEKIQRETNYEDSLIQARDEKIQREINYVNSMTTVRNEKIQRETNFENLADATSQEGIKRGINRGIKTFVPLGDNLNFKKDYYQIKLKIKKYKFILSNFILGLNDYSPIWNPLLFFPKKNLVRQPYVRYTYMMRCILKFVPKLNLNLQTKTQKKTKTNEELKENAIGLKSDSNINKKILLLQKKLITNLLKQGIILNNNLSFLIIQKKRAIINLISLKNFKNIEPTLLQKIRKRILLETKKFISLFQNELELNKKTVLTVLNKEIIVGKILNKNKIFIPINQGSDLSKGSEKKGLNLEFEAPKLTNLPFSLLFYNKNKKEIINPYKKNLELKLETIPFILLFDKNTELKGKNAVKLSMVTSHFDLDKNNTRDTVQPSALSSPSSLSSLSFCQGIKNLVDQPVLSHYLKELSIYNMKNKGIIIFYYILIGFNFKTDLNKFYTSGKNNIYKLLATSFKSMYCLISKPVFISTPDKIIVQLFYYLFIPNVLKLKKFFNYNSKQKNTHIQNLDTETNNYFNREAIVKNKKRLNRKISLKKIIALSKIRQKEKNINLRKKKIRKQYNKFRKIKINIRVKLRKLSNMSLVKVFPNKFKFLSLILNNIFKKPVVFDLVRLHYPYNDSNILVNLLGIMINKIKLRIIIRRFFEKAIIKNIQNLKEKRGVIIPSFLSGLTIRVAGRLLTHQIVPRQTVQTTSRGASASGRINFKDIATYTNKNKRGAYSITVKAGQNLV</sequence>
<accession>A0A386TYN4</accession>
<dbReference type="GO" id="GO:1990904">
    <property type="term" value="C:ribonucleoprotein complex"/>
    <property type="evidence" value="ECO:0007669"/>
    <property type="project" value="UniProtKB-KW"/>
</dbReference>
<evidence type="ECO:0000256" key="6">
    <source>
        <dbReference type="ARBA" id="ARBA00035157"/>
    </source>
</evidence>
<comment type="subcellular location">
    <subcellularLocation>
        <location evidence="1">Mitochondrion</location>
    </subcellularLocation>
</comment>
<evidence type="ECO:0000256" key="1">
    <source>
        <dbReference type="ARBA" id="ARBA00004173"/>
    </source>
</evidence>
<keyword evidence="4 7" id="KW-0496">Mitochondrion</keyword>
<evidence type="ECO:0000313" key="7">
    <source>
        <dbReference type="EMBL" id="AYE93354.1"/>
    </source>
</evidence>
<dbReference type="GO" id="GO:0003735">
    <property type="term" value="F:structural constituent of ribosome"/>
    <property type="evidence" value="ECO:0007669"/>
    <property type="project" value="InterPro"/>
</dbReference>
<gene>
    <name evidence="7" type="primary">rps3</name>
    <name evidence="7" type="ORF">C0990_000006</name>
</gene>
<evidence type="ECO:0000256" key="4">
    <source>
        <dbReference type="ARBA" id="ARBA00023128"/>
    </source>
</evidence>
<dbReference type="Pfam" id="PF05316">
    <property type="entry name" value="VAR1"/>
    <property type="match status" value="1"/>
</dbReference>
<keyword evidence="3 7" id="KW-0689">Ribosomal protein</keyword>
<name>A0A386TYN4_9AGAR</name>
<dbReference type="AlphaFoldDB" id="A0A386TYN4"/>
<dbReference type="GO" id="GO:0005840">
    <property type="term" value="C:ribosome"/>
    <property type="evidence" value="ECO:0007669"/>
    <property type="project" value="UniProtKB-KW"/>
</dbReference>
<geneLocation type="mitochondrion" evidence="7"/>
<dbReference type="InterPro" id="IPR007980">
    <property type="entry name" value="Ribosomal_uS3m_fun"/>
</dbReference>
<evidence type="ECO:0000256" key="5">
    <source>
        <dbReference type="ARBA" id="ARBA00023274"/>
    </source>
</evidence>
<reference evidence="7" key="1">
    <citation type="submission" date="2018-08" db="EMBL/GenBank/DDBJ databases">
        <title>Comparative mitochondrial genomics of the basidiomycete Termitomyces.</title>
        <authorList>
            <person name="Nieuwenhuis M."/>
        </authorList>
    </citation>
    <scope>NUCLEOTIDE SEQUENCE</scope>
    <source>
        <strain evidence="7">T123</strain>
    </source>
</reference>